<keyword evidence="1" id="KW-0472">Membrane</keyword>
<keyword evidence="1" id="KW-0812">Transmembrane</keyword>
<comment type="caution">
    <text evidence="2">The sequence shown here is derived from an EMBL/GenBank/DDBJ whole genome shotgun (WGS) entry which is preliminary data.</text>
</comment>
<dbReference type="EMBL" id="JAPQKO010000006">
    <property type="protein sequence ID" value="KAJ5156370.1"/>
    <property type="molecule type" value="Genomic_DNA"/>
</dbReference>
<proteinExistence type="predicted"/>
<gene>
    <name evidence="2" type="ORF">N7492_009173</name>
</gene>
<dbReference type="Proteomes" id="UP001146351">
    <property type="component" value="Unassembled WGS sequence"/>
</dbReference>
<accession>A0A9W9LI03</accession>
<reference evidence="2" key="2">
    <citation type="journal article" date="2023" name="IMA Fungus">
        <title>Comparative genomic study of the Penicillium genus elucidates a diverse pangenome and 15 lateral gene transfer events.</title>
        <authorList>
            <person name="Petersen C."/>
            <person name="Sorensen T."/>
            <person name="Nielsen M.R."/>
            <person name="Sondergaard T.E."/>
            <person name="Sorensen J.L."/>
            <person name="Fitzpatrick D.A."/>
            <person name="Frisvad J.C."/>
            <person name="Nielsen K.L."/>
        </authorList>
    </citation>
    <scope>NUCLEOTIDE SEQUENCE</scope>
    <source>
        <strain evidence="2">IBT 21917</strain>
    </source>
</reference>
<keyword evidence="3" id="KW-1185">Reference proteome</keyword>
<keyword evidence="1" id="KW-1133">Transmembrane helix</keyword>
<organism evidence="2 3">
    <name type="scientific">Penicillium capsulatum</name>
    <dbReference type="NCBI Taxonomy" id="69766"/>
    <lineage>
        <taxon>Eukaryota</taxon>
        <taxon>Fungi</taxon>
        <taxon>Dikarya</taxon>
        <taxon>Ascomycota</taxon>
        <taxon>Pezizomycotina</taxon>
        <taxon>Eurotiomycetes</taxon>
        <taxon>Eurotiomycetidae</taxon>
        <taxon>Eurotiales</taxon>
        <taxon>Aspergillaceae</taxon>
        <taxon>Penicillium</taxon>
    </lineage>
</organism>
<name>A0A9W9LI03_9EURO</name>
<sequence>MEEKRVILEEAIDEEAIDEEAIDEELVEEVVIKEEVVERTAAVLQFAGVIATAMFILLAKRTAPVMNSMSAAAVFDH</sequence>
<feature type="transmembrane region" description="Helical" evidence="1">
    <location>
        <begin position="41"/>
        <end position="59"/>
    </location>
</feature>
<evidence type="ECO:0000313" key="2">
    <source>
        <dbReference type="EMBL" id="KAJ5156370.1"/>
    </source>
</evidence>
<reference evidence="2" key="1">
    <citation type="submission" date="2022-11" db="EMBL/GenBank/DDBJ databases">
        <authorList>
            <person name="Petersen C."/>
        </authorList>
    </citation>
    <scope>NUCLEOTIDE SEQUENCE</scope>
    <source>
        <strain evidence="2">IBT 21917</strain>
    </source>
</reference>
<evidence type="ECO:0000256" key="1">
    <source>
        <dbReference type="SAM" id="Phobius"/>
    </source>
</evidence>
<protein>
    <submittedName>
        <fullName evidence="2">Uncharacterized protein</fullName>
    </submittedName>
</protein>
<evidence type="ECO:0000313" key="3">
    <source>
        <dbReference type="Proteomes" id="UP001146351"/>
    </source>
</evidence>
<dbReference type="AlphaFoldDB" id="A0A9W9LI03"/>